<dbReference type="InterPro" id="IPR013740">
    <property type="entry name" value="Redoxin"/>
</dbReference>
<dbReference type="OrthoDB" id="9788721at2"/>
<evidence type="ECO:0008006" key="10">
    <source>
        <dbReference type="Google" id="ProtNLM"/>
    </source>
</evidence>
<dbReference type="GO" id="GO:0016715">
    <property type="term" value="F:oxidoreductase activity, acting on paired donors, with incorporation or reduction of molecular oxygen, reduced ascorbate as one donor, and incorporation of one atom of oxygen"/>
    <property type="evidence" value="ECO:0007669"/>
    <property type="project" value="InterPro"/>
</dbReference>
<dbReference type="PROSITE" id="PS51007">
    <property type="entry name" value="CYTC"/>
    <property type="match status" value="1"/>
</dbReference>
<keyword evidence="2 4" id="KW-0408">Iron</keyword>
<dbReference type="Pfam" id="PF08534">
    <property type="entry name" value="Redoxin"/>
    <property type="match status" value="1"/>
</dbReference>
<accession>A0A518CXA9</accession>
<dbReference type="PROSITE" id="PS00018">
    <property type="entry name" value="EF_HAND_1"/>
    <property type="match status" value="1"/>
</dbReference>
<evidence type="ECO:0000313" key="8">
    <source>
        <dbReference type="EMBL" id="QDU83859.1"/>
    </source>
</evidence>
<dbReference type="PANTHER" id="PTHR43640">
    <property type="entry name" value="OS07G0260300 PROTEIN"/>
    <property type="match status" value="1"/>
</dbReference>
<dbReference type="Gene3D" id="3.40.30.10">
    <property type="entry name" value="Glutaredoxin"/>
    <property type="match status" value="1"/>
</dbReference>
<evidence type="ECO:0000259" key="6">
    <source>
        <dbReference type="PROSITE" id="PS51007"/>
    </source>
</evidence>
<feature type="region of interest" description="Disordered" evidence="5">
    <location>
        <begin position="40"/>
        <end position="61"/>
    </location>
</feature>
<feature type="compositionally biased region" description="Basic and acidic residues" evidence="5">
    <location>
        <begin position="42"/>
        <end position="51"/>
    </location>
</feature>
<dbReference type="AlphaFoldDB" id="A0A518CXA9"/>
<dbReference type="GO" id="GO:0020037">
    <property type="term" value="F:heme binding"/>
    <property type="evidence" value="ECO:0007669"/>
    <property type="project" value="InterPro"/>
</dbReference>
<dbReference type="InterPro" id="IPR036939">
    <property type="entry name" value="Cu2_ascorb_mOase_N_sf"/>
</dbReference>
<organism evidence="8 9">
    <name type="scientific">Rohdeia mirabilis</name>
    <dbReference type="NCBI Taxonomy" id="2528008"/>
    <lineage>
        <taxon>Bacteria</taxon>
        <taxon>Pseudomonadati</taxon>
        <taxon>Planctomycetota</taxon>
        <taxon>Planctomycetia</taxon>
        <taxon>Planctomycetia incertae sedis</taxon>
        <taxon>Rohdeia</taxon>
    </lineage>
</organism>
<evidence type="ECO:0000259" key="7">
    <source>
        <dbReference type="PROSITE" id="PS51352"/>
    </source>
</evidence>
<evidence type="ECO:0000256" key="2">
    <source>
        <dbReference type="ARBA" id="ARBA00023004"/>
    </source>
</evidence>
<dbReference type="InterPro" id="IPR047262">
    <property type="entry name" value="PRX-like1"/>
</dbReference>
<protein>
    <recommendedName>
        <fullName evidence="10">Thiol-disulfide oxidoreductase</fullName>
    </recommendedName>
</protein>
<dbReference type="GO" id="GO:0005507">
    <property type="term" value="F:copper ion binding"/>
    <property type="evidence" value="ECO:0007669"/>
    <property type="project" value="InterPro"/>
</dbReference>
<dbReference type="InterPro" id="IPR008977">
    <property type="entry name" value="PHM/PNGase_F_dom_sf"/>
</dbReference>
<keyword evidence="4" id="KW-0349">Heme</keyword>
<sequence>MKYHDGVLARPGAAALGLSTTAGLALLALVGGSVLASARDAVPQDRTDPQDVARTNEPVLDRTPKVHTARDARALGVGAYVADGTGTALDGTEVSWRRGAGERGTVVVLTSLTCPLCKKFAPAVARAEKRFTKDGFGFVHVGVSGLDTADALREHAAHQGLEGLVLSDADGALAEAFDAEMTTEVFVVDATGTLRYRGALSDQYGLGYALDAPRHSYLDDALTALIAGEEPSVVATSAPGCIVERAVVAEAGAASAEPVTYARHVSRLVQNTCLECHRTGGVAPFALESYEDVARRASMLLAVVEDGTMPPWFAARSHGSTDGDGTGSTFSNDRSLLPHEVEQLRAWVAAGKPEGDASELPAPRTFDVNGWELGEPDAVYALPEAFEVPAEGRVRYQYTAVPTGLERDRWVSGIEVRPGAVEVVHHVLVWAVPAEAFRDGLFVDWDRIDERRGFFAAWAPGAGPVLYPEGQAKFLPAGSVMMFEVHYTPNGRVTSDRSSIGVHFADDGPDWKPDHVVRVVGISNRGIEIPAGADAHAEHSSGVVARRMKIESFLPHMHLRGKSFRYELEGPDGTRRTLLEVPAYDFNWQLRYELARPLEVAPSSVLRIAGVFDNSRNNPANPDPGTQVGWGLQTEDEMLIGFVEYVLVDEDLALPADEPLILTFDPRTTDQLRGLAASNDGEVPRDRLRARFHPAFDLLDRDGDGRLDTDELPLLRPE</sequence>
<dbReference type="Gene3D" id="2.60.120.310">
    <property type="entry name" value="Copper type II, ascorbate-dependent monooxygenase, N-terminal domain"/>
    <property type="match status" value="1"/>
</dbReference>
<dbReference type="PANTHER" id="PTHR43640:SF1">
    <property type="entry name" value="THIOREDOXIN-DEPENDENT PEROXIREDOXIN"/>
    <property type="match status" value="1"/>
</dbReference>
<dbReference type="InterPro" id="IPR036249">
    <property type="entry name" value="Thioredoxin-like_sf"/>
</dbReference>
<dbReference type="GO" id="GO:0009055">
    <property type="term" value="F:electron transfer activity"/>
    <property type="evidence" value="ECO:0007669"/>
    <property type="project" value="InterPro"/>
</dbReference>
<evidence type="ECO:0000256" key="5">
    <source>
        <dbReference type="SAM" id="MobiDB-lite"/>
    </source>
</evidence>
<dbReference type="SUPFAM" id="SSF52833">
    <property type="entry name" value="Thioredoxin-like"/>
    <property type="match status" value="1"/>
</dbReference>
<keyword evidence="9" id="KW-1185">Reference proteome</keyword>
<evidence type="ECO:0000256" key="3">
    <source>
        <dbReference type="ARBA" id="ARBA00023157"/>
    </source>
</evidence>
<dbReference type="Gene3D" id="2.60.120.230">
    <property type="match status" value="1"/>
</dbReference>
<dbReference type="RefSeq" id="WP_145184325.1">
    <property type="nucleotide sequence ID" value="NZ_CP036290.1"/>
</dbReference>
<gene>
    <name evidence="8" type="ORF">Pla163_09600</name>
</gene>
<dbReference type="SUPFAM" id="SSF49742">
    <property type="entry name" value="PHM/PNGase F"/>
    <property type="match status" value="2"/>
</dbReference>
<keyword evidence="3" id="KW-1015">Disulfide bond</keyword>
<keyword evidence="1 4" id="KW-0479">Metal-binding</keyword>
<dbReference type="InterPro" id="IPR014784">
    <property type="entry name" value="Cu2_ascorb_mOase-like_C"/>
</dbReference>
<dbReference type="EMBL" id="CP036290">
    <property type="protein sequence ID" value="QDU83859.1"/>
    <property type="molecule type" value="Genomic_DNA"/>
</dbReference>
<dbReference type="InterPro" id="IPR018247">
    <property type="entry name" value="EF_Hand_1_Ca_BS"/>
</dbReference>
<feature type="domain" description="Thioredoxin" evidence="7">
    <location>
        <begin position="75"/>
        <end position="227"/>
    </location>
</feature>
<evidence type="ECO:0000313" key="9">
    <source>
        <dbReference type="Proteomes" id="UP000319342"/>
    </source>
</evidence>
<feature type="domain" description="Cytochrome c" evidence="6">
    <location>
        <begin position="252"/>
        <end position="352"/>
    </location>
</feature>
<evidence type="ECO:0000256" key="1">
    <source>
        <dbReference type="ARBA" id="ARBA00022723"/>
    </source>
</evidence>
<dbReference type="InterPro" id="IPR013766">
    <property type="entry name" value="Thioredoxin_domain"/>
</dbReference>
<name>A0A518CXA9_9BACT</name>
<reference evidence="8 9" key="1">
    <citation type="submission" date="2019-02" db="EMBL/GenBank/DDBJ databases">
        <title>Deep-cultivation of Planctomycetes and their phenomic and genomic characterization uncovers novel biology.</title>
        <authorList>
            <person name="Wiegand S."/>
            <person name="Jogler M."/>
            <person name="Boedeker C."/>
            <person name="Pinto D."/>
            <person name="Vollmers J."/>
            <person name="Rivas-Marin E."/>
            <person name="Kohn T."/>
            <person name="Peeters S.H."/>
            <person name="Heuer A."/>
            <person name="Rast P."/>
            <person name="Oberbeckmann S."/>
            <person name="Bunk B."/>
            <person name="Jeske O."/>
            <person name="Meyerdierks A."/>
            <person name="Storesund J.E."/>
            <person name="Kallscheuer N."/>
            <person name="Luecker S."/>
            <person name="Lage O.M."/>
            <person name="Pohl T."/>
            <person name="Merkel B.J."/>
            <person name="Hornburger P."/>
            <person name="Mueller R.-W."/>
            <person name="Bruemmer F."/>
            <person name="Labrenz M."/>
            <person name="Spormann A.M."/>
            <person name="Op den Camp H."/>
            <person name="Overmann J."/>
            <person name="Amann R."/>
            <person name="Jetten M.S.M."/>
            <person name="Mascher T."/>
            <person name="Medema M.H."/>
            <person name="Devos D.P."/>
            <person name="Kaster A.-K."/>
            <person name="Ovreas L."/>
            <person name="Rohde M."/>
            <person name="Galperin M.Y."/>
            <person name="Jogler C."/>
        </authorList>
    </citation>
    <scope>NUCLEOTIDE SEQUENCE [LARGE SCALE GENOMIC DNA]</scope>
    <source>
        <strain evidence="8 9">Pla163</strain>
    </source>
</reference>
<evidence type="ECO:0000256" key="4">
    <source>
        <dbReference type="PROSITE-ProRule" id="PRU00433"/>
    </source>
</evidence>
<proteinExistence type="predicted"/>
<dbReference type="Proteomes" id="UP000319342">
    <property type="component" value="Chromosome"/>
</dbReference>
<dbReference type="PROSITE" id="PS51352">
    <property type="entry name" value="THIOREDOXIN_2"/>
    <property type="match status" value="1"/>
</dbReference>
<dbReference type="InterPro" id="IPR009056">
    <property type="entry name" value="Cyt_c-like_dom"/>
</dbReference>